<evidence type="ECO:0000313" key="4">
    <source>
        <dbReference type="EMBL" id="CAL1679979.1"/>
    </source>
</evidence>
<reference evidence="4" key="1">
    <citation type="submission" date="2024-04" db="EMBL/GenBank/DDBJ databases">
        <authorList>
            <consortium name="Molecular Ecology Group"/>
        </authorList>
    </citation>
    <scope>NUCLEOTIDE SEQUENCE</scope>
</reference>
<dbReference type="AlphaFoldDB" id="A0AAV2NKQ7"/>
<dbReference type="GO" id="GO:0005655">
    <property type="term" value="C:nucleolar ribonuclease P complex"/>
    <property type="evidence" value="ECO:0007669"/>
    <property type="project" value="TreeGrafter"/>
</dbReference>
<evidence type="ECO:0000313" key="5">
    <source>
        <dbReference type="Proteomes" id="UP001497644"/>
    </source>
</evidence>
<evidence type="ECO:0000256" key="2">
    <source>
        <dbReference type="ARBA" id="ARBA00007331"/>
    </source>
</evidence>
<dbReference type="PANTHER" id="PTHR13031:SF0">
    <property type="entry name" value="RIBONUCLEASE P PROTEIN SUBUNIT P30"/>
    <property type="match status" value="1"/>
</dbReference>
<dbReference type="GO" id="GO:0008033">
    <property type="term" value="P:tRNA processing"/>
    <property type="evidence" value="ECO:0007669"/>
    <property type="project" value="UniProtKB-KW"/>
</dbReference>
<accession>A0AAV2NKQ7</accession>
<comment type="similarity">
    <text evidence="2">Belongs to the eukaryotic/archaeal RNase P protein component 3 family.</text>
</comment>
<dbReference type="InterPro" id="IPR016195">
    <property type="entry name" value="Pol/histidinol_Pase-like"/>
</dbReference>
<name>A0AAV2NKQ7_9HYME</name>
<dbReference type="InterPro" id="IPR002738">
    <property type="entry name" value="RNase_P_p30"/>
</dbReference>
<dbReference type="SUPFAM" id="SSF89550">
    <property type="entry name" value="PHP domain-like"/>
    <property type="match status" value="1"/>
</dbReference>
<dbReference type="EMBL" id="OZ034825">
    <property type="protein sequence ID" value="CAL1679979.1"/>
    <property type="molecule type" value="Genomic_DNA"/>
</dbReference>
<keyword evidence="3" id="KW-0819">tRNA processing</keyword>
<sequence length="272" mass="31250">MDFKPSNGFFDLCINVSNENENRLNDILLKSYQMGYKTVMLNQTINENTIDNDRKKKKKGEESKTVSNMVPDPIDVCKLNEKFKGKLCILNRITFICSDPTKTHTLAQCANLKKYNLYAIVPTKQDMLEFACSQLNVDLITIRPLISGIKMRRKLYRQAVARGLCFEIQYADLLNRKTRVATIHYSHLLHMYYKCMNVIISSGADNPNLIRNPYDIINLGSMLGLSEVKSKAAILNQCQLLLLRAERRISGKAVFTVEFTKESIEEDNEEEY</sequence>
<dbReference type="Pfam" id="PF01876">
    <property type="entry name" value="RNase_P_p30"/>
    <property type="match status" value="1"/>
</dbReference>
<proteinExistence type="inferred from homology"/>
<organism evidence="4 5">
    <name type="scientific">Lasius platythorax</name>
    <dbReference type="NCBI Taxonomy" id="488582"/>
    <lineage>
        <taxon>Eukaryota</taxon>
        <taxon>Metazoa</taxon>
        <taxon>Ecdysozoa</taxon>
        <taxon>Arthropoda</taxon>
        <taxon>Hexapoda</taxon>
        <taxon>Insecta</taxon>
        <taxon>Pterygota</taxon>
        <taxon>Neoptera</taxon>
        <taxon>Endopterygota</taxon>
        <taxon>Hymenoptera</taxon>
        <taxon>Apocrita</taxon>
        <taxon>Aculeata</taxon>
        <taxon>Formicoidea</taxon>
        <taxon>Formicidae</taxon>
        <taxon>Formicinae</taxon>
        <taxon>Lasius</taxon>
        <taxon>Lasius</taxon>
    </lineage>
</organism>
<gene>
    <name evidence="4" type="ORF">LPLAT_LOCUS6078</name>
</gene>
<dbReference type="PANTHER" id="PTHR13031">
    <property type="entry name" value="RIBONUCLEASE P SUBUNIT P30"/>
    <property type="match status" value="1"/>
</dbReference>
<dbReference type="Proteomes" id="UP001497644">
    <property type="component" value="Chromosome 2"/>
</dbReference>
<dbReference type="GO" id="GO:0003723">
    <property type="term" value="F:RNA binding"/>
    <property type="evidence" value="ECO:0007669"/>
    <property type="project" value="TreeGrafter"/>
</dbReference>
<dbReference type="Gene3D" id="3.20.20.140">
    <property type="entry name" value="Metal-dependent hydrolases"/>
    <property type="match status" value="1"/>
</dbReference>
<evidence type="ECO:0000256" key="1">
    <source>
        <dbReference type="ARBA" id="ARBA00004123"/>
    </source>
</evidence>
<keyword evidence="5" id="KW-1185">Reference proteome</keyword>
<evidence type="ECO:0000256" key="3">
    <source>
        <dbReference type="ARBA" id="ARBA00022694"/>
    </source>
</evidence>
<protein>
    <submittedName>
        <fullName evidence="4">Uncharacterized protein</fullName>
    </submittedName>
</protein>
<comment type="subcellular location">
    <subcellularLocation>
        <location evidence="1">Nucleus</location>
    </subcellularLocation>
</comment>